<dbReference type="Proteomes" id="UP001642484">
    <property type="component" value="Unassembled WGS sequence"/>
</dbReference>
<keyword evidence="3" id="KW-1185">Reference proteome</keyword>
<proteinExistence type="predicted"/>
<gene>
    <name evidence="2" type="ORF">CCMP2556_LOCUS49989</name>
</gene>
<comment type="caution">
    <text evidence="2">The sequence shown here is derived from an EMBL/GenBank/DDBJ whole genome shotgun (WGS) entry which is preliminary data.</text>
</comment>
<name>A0ABP0S3Y8_9DINO</name>
<organism evidence="2 3">
    <name type="scientific">Durusdinium trenchii</name>
    <dbReference type="NCBI Taxonomy" id="1381693"/>
    <lineage>
        <taxon>Eukaryota</taxon>
        <taxon>Sar</taxon>
        <taxon>Alveolata</taxon>
        <taxon>Dinophyceae</taxon>
        <taxon>Suessiales</taxon>
        <taxon>Symbiodiniaceae</taxon>
        <taxon>Durusdinium</taxon>
    </lineage>
</organism>
<evidence type="ECO:0000313" key="3">
    <source>
        <dbReference type="Proteomes" id="UP001642484"/>
    </source>
</evidence>
<sequence length="1245" mass="139131">MVANPRLGQGWMDLVLSDENKAMRIWRCHQSGNKKRKLSSNGTLPSHGRTEFLLANPPESDSESDSHDSPAGSSEPEREPPAEASTFGMLDPKRCEATEMLQTPKTIVWWPDIEGPGSPRRGNFCTDADSWNRRQAKARTNSAAAASANKKARRGHQAKKRAPIDALLTLDSCLGEFNLSLDMFQSKFSDLDPLAMDPTALRDVDLEKERFIIFFADREGLVPTLKTPMNVNRGGAFQDESFVHARAKAMMLFEEVFGPDSDEFLEFSDNLVRDFNLRSRPSDRELHSLFLDAAAQAIRPQDRADEAFENPMNDDRVEVKPAGTEAEERAVAAYLALKHSRDFCFAGLGDMWLSCLLQRGQLFQRKADNQCFVSLGFQEYVCLGWRLEKVDLQDGSIAYWKSPACDDHYSAIANLQTLIVTGLSGLQRTDKNEEFAGIPFSFCSPDDLPRGHRHHGILLRQTESPESLLRYMLCNGALVGITDERLKLLVARTKAKIVKIQEKSIGKRSLLWSLILHVFPEKSADEKMEMLVELMGKAKVKEVVPNEIIDQALNAMPHEEVKADFESLRNSVDKAMMSEKFKAEVTRKVGVRGEREHSTPEAIKNLRPQWKQCVLCMDVGLSSFEAYYPAGRPTKSVSMKWKKSGDDQGQDNARSKLSALNYCLEFLWRNHEEKGRDTGQSYVHWHYLDLGGGEVGLEHGFCYYRYCYLPDAPPLECASLDGPGLSEVLEEAEDSDRTMELCRSLVSYLVQELGTYLADPSSWPQVEESGWVIVKGAVSERTAAQGDWRVLPHLSSKERVLLRLRRRLRCRGLRGIGTHAGRGKVPEAEATGVGWKTRIGFEVDFWPKKMWARPDFKCTFVRYGAIESLQEEHGMTNESLSKGRCLDATLGDADDATGVLMLHELAVELKLPGTLRWLREICADLVVCCPIVNLEAPLAAKVVQVPCVPLLTTAGPGSAKLFWENILRALGLTAEELLEERSQFQGLGIRRLFDCLARLKRVYGLELHVEDTLKPLGLLRSCLLSQMTLVTTLDFLADPCPAELREAYAGHHFSYVGPLLDRPGAKRVSNFKVDAVNAAAVCAQRTKKEELTPFLEQRAMALAEAARADGRAIVLVSLGTIITGDHSDYGWNAHFTVDGEKRGLKVDRPMGPLEEAADAIARYRSATAGALRKVKSEPSFKEMAMIPDLIQRGCVVHCVLCALKRPPPRRKKMIQSSQYAADVFGHSSRSAPFCKAKSQEVRRIL</sequence>
<dbReference type="Gene3D" id="3.40.50.2000">
    <property type="entry name" value="Glycogen Phosphorylase B"/>
    <property type="match status" value="1"/>
</dbReference>
<accession>A0ABP0S3Y8</accession>
<dbReference type="EMBL" id="CAXAMN010026917">
    <property type="protein sequence ID" value="CAK9107036.1"/>
    <property type="molecule type" value="Genomic_DNA"/>
</dbReference>
<evidence type="ECO:0000256" key="1">
    <source>
        <dbReference type="SAM" id="MobiDB-lite"/>
    </source>
</evidence>
<feature type="region of interest" description="Disordered" evidence="1">
    <location>
        <begin position="32"/>
        <end position="91"/>
    </location>
</feature>
<protein>
    <submittedName>
        <fullName evidence="2">Uncharacterized protein</fullName>
    </submittedName>
</protein>
<evidence type="ECO:0000313" key="2">
    <source>
        <dbReference type="EMBL" id="CAK9107036.1"/>
    </source>
</evidence>
<reference evidence="2 3" key="1">
    <citation type="submission" date="2024-02" db="EMBL/GenBank/DDBJ databases">
        <authorList>
            <person name="Chen Y."/>
            <person name="Shah S."/>
            <person name="Dougan E. K."/>
            <person name="Thang M."/>
            <person name="Chan C."/>
        </authorList>
    </citation>
    <scope>NUCLEOTIDE SEQUENCE [LARGE SCALE GENOMIC DNA]</scope>
</reference>